<dbReference type="InterPro" id="IPR036640">
    <property type="entry name" value="ABC1_TM_sf"/>
</dbReference>
<evidence type="ECO:0000256" key="7">
    <source>
        <dbReference type="SAM" id="Phobius"/>
    </source>
</evidence>
<dbReference type="InterPro" id="IPR003593">
    <property type="entry name" value="AAA+_ATPase"/>
</dbReference>
<keyword evidence="3" id="KW-0547">Nucleotide-binding</keyword>
<dbReference type="PROSITE" id="PS50893">
    <property type="entry name" value="ABC_TRANSPORTER_2"/>
    <property type="match status" value="1"/>
</dbReference>
<organism evidence="10 11">
    <name type="scientific">Thalassobius vesicularis</name>
    <dbReference type="NCBI Taxonomy" id="1294297"/>
    <lineage>
        <taxon>Bacteria</taxon>
        <taxon>Pseudomonadati</taxon>
        <taxon>Pseudomonadota</taxon>
        <taxon>Alphaproteobacteria</taxon>
        <taxon>Rhodobacterales</taxon>
        <taxon>Roseobacteraceae</taxon>
        <taxon>Thalassovita</taxon>
    </lineage>
</organism>
<evidence type="ECO:0000313" key="11">
    <source>
        <dbReference type="Proteomes" id="UP000306113"/>
    </source>
</evidence>
<dbReference type="PANTHER" id="PTHR24221">
    <property type="entry name" value="ATP-BINDING CASSETTE SUB-FAMILY B"/>
    <property type="match status" value="1"/>
</dbReference>
<dbReference type="Pfam" id="PF00664">
    <property type="entry name" value="ABC_membrane"/>
    <property type="match status" value="1"/>
</dbReference>
<evidence type="ECO:0000256" key="1">
    <source>
        <dbReference type="ARBA" id="ARBA00004651"/>
    </source>
</evidence>
<evidence type="ECO:0000256" key="6">
    <source>
        <dbReference type="ARBA" id="ARBA00023136"/>
    </source>
</evidence>
<dbReference type="InterPro" id="IPR017871">
    <property type="entry name" value="ABC_transporter-like_CS"/>
</dbReference>
<keyword evidence="11" id="KW-1185">Reference proteome</keyword>
<keyword evidence="5 7" id="KW-1133">Transmembrane helix</keyword>
<dbReference type="RefSeq" id="WP_136339992.1">
    <property type="nucleotide sequence ID" value="NZ_SSMD01000007.1"/>
</dbReference>
<dbReference type="OrthoDB" id="9787557at2"/>
<evidence type="ECO:0000259" key="9">
    <source>
        <dbReference type="PROSITE" id="PS50929"/>
    </source>
</evidence>
<feature type="transmembrane region" description="Helical" evidence="7">
    <location>
        <begin position="644"/>
        <end position="663"/>
    </location>
</feature>
<keyword evidence="4 10" id="KW-0067">ATP-binding</keyword>
<feature type="transmembrane region" description="Helical" evidence="7">
    <location>
        <begin position="422"/>
        <end position="445"/>
    </location>
</feature>
<dbReference type="InterPro" id="IPR003439">
    <property type="entry name" value="ABC_transporter-like_ATP-bd"/>
</dbReference>
<evidence type="ECO:0000256" key="5">
    <source>
        <dbReference type="ARBA" id="ARBA00022989"/>
    </source>
</evidence>
<dbReference type="Pfam" id="PF00005">
    <property type="entry name" value="ABC_tran"/>
    <property type="match status" value="1"/>
</dbReference>
<dbReference type="PROSITE" id="PS50929">
    <property type="entry name" value="ABC_TM1F"/>
    <property type="match status" value="1"/>
</dbReference>
<feature type="domain" description="ABC transporter" evidence="8">
    <location>
        <begin position="709"/>
        <end position="941"/>
    </location>
</feature>
<sequence>MTAALTGTSLDLGRNEGAWSVTQGVYDVYFEPASSGRRQFLFRVEPGGVLIGVSANGTPSGDRLIAIGRAGASVQTIPATTEVISHWARRWVPPLVPAVQGWPGLLGPDPIDLAAGQVARVAAAEVGLLHLQSGTARLWGETDLPVGPCAAGPGVWIAAGESGCVASLEPGDIGCNALAPLMAGVLRVLAIRAEADASARAAATDRTARENAHRLHQAVARLAHPGDAVDSAALNGDTFHIDQADQAVIAALASVHRLEHASWSRADADRALAVPVERGYAAAPERVRRILKSLGTGARSVRIDTAFWQGHSPPLIAWRGDAGDIGALSRQRGQWQFTTATSEDIIRPRDRAAFRSEALQLYPWDRQARSGLAGLLRHATRGSGGDRARMVFAGLMVALGGMAMPFLLHAMIESALPQGNRVFLAVLIAGMAVMALTQALFDLILKLVSARIAARLELRTQPFVVQRLMRLPLSFFKSRASGDLLDRALGLNAARMILGASAASLILAVPLALAGLVPMLVFDPLLAVVGIGLVGIGSLVQLALSVPVQTRNREAYEQQGKVEGQVLQFFRGIAKLRVAAAEPRAMALWAGAYARVRDARIAAQRWTALQDVTAELFGLLSYAVLILAVVWRNGMLSDAPVTEIPIPAAAFIAFAAAFGQAMLAGRTASRALVGLAEGLALARRAAPLLETPVEEHADHILPPRLSGAIELRGITFRHDPEGPAVLDGVSLSVAPGSKVAIVGPSGSGKSTLLRLILGLERPETGEILFDGLPLDRIDPASLREQVGAVLQDGRISAGSILDNISGDRVLGIHDAWDAARRVGLDRDIEAMPMGMHTLLLDGGSSVSGGQRQRILIARAIAGTPAIMVLDEATSALDNRVQAQVMDTLRTMSVTRVVVAHRLSTIRDADLIHVLVRGKIVQSGTYDSLAATDGPFRDMIQRQSL</sequence>
<dbReference type="GO" id="GO:0005886">
    <property type="term" value="C:plasma membrane"/>
    <property type="evidence" value="ECO:0007669"/>
    <property type="project" value="UniProtKB-SubCell"/>
</dbReference>
<evidence type="ECO:0000313" key="10">
    <source>
        <dbReference type="EMBL" id="THD72594.1"/>
    </source>
</evidence>
<dbReference type="PROSITE" id="PS00211">
    <property type="entry name" value="ABC_TRANSPORTER_1"/>
    <property type="match status" value="1"/>
</dbReference>
<dbReference type="PANTHER" id="PTHR24221:SF654">
    <property type="entry name" value="ATP-BINDING CASSETTE SUB-FAMILY B MEMBER 6"/>
    <property type="match status" value="1"/>
</dbReference>
<dbReference type="InterPro" id="IPR011527">
    <property type="entry name" value="ABC1_TM_dom"/>
</dbReference>
<feature type="transmembrane region" description="Helical" evidence="7">
    <location>
        <begin position="612"/>
        <end position="632"/>
    </location>
</feature>
<comment type="caution">
    <text evidence="10">The sequence shown here is derived from an EMBL/GenBank/DDBJ whole genome shotgun (WGS) entry which is preliminary data.</text>
</comment>
<evidence type="ECO:0000259" key="8">
    <source>
        <dbReference type="PROSITE" id="PS50893"/>
    </source>
</evidence>
<evidence type="ECO:0000256" key="3">
    <source>
        <dbReference type="ARBA" id="ARBA00022741"/>
    </source>
</evidence>
<accession>A0A4S3M785</accession>
<dbReference type="InterPro" id="IPR027417">
    <property type="entry name" value="P-loop_NTPase"/>
</dbReference>
<dbReference type="SUPFAM" id="SSF90123">
    <property type="entry name" value="ABC transporter transmembrane region"/>
    <property type="match status" value="1"/>
</dbReference>
<keyword evidence="6 7" id="KW-0472">Membrane</keyword>
<evidence type="ECO:0000256" key="4">
    <source>
        <dbReference type="ARBA" id="ARBA00022840"/>
    </source>
</evidence>
<feature type="transmembrane region" description="Helical" evidence="7">
    <location>
        <begin position="390"/>
        <end position="410"/>
    </location>
</feature>
<dbReference type="SUPFAM" id="SSF52540">
    <property type="entry name" value="P-loop containing nucleoside triphosphate hydrolases"/>
    <property type="match status" value="1"/>
</dbReference>
<dbReference type="EMBL" id="SSMD01000007">
    <property type="protein sequence ID" value="THD72594.1"/>
    <property type="molecule type" value="Genomic_DNA"/>
</dbReference>
<dbReference type="InterPro" id="IPR039421">
    <property type="entry name" value="Type_1_exporter"/>
</dbReference>
<dbReference type="GO" id="GO:0016887">
    <property type="term" value="F:ATP hydrolysis activity"/>
    <property type="evidence" value="ECO:0007669"/>
    <property type="project" value="InterPro"/>
</dbReference>
<dbReference type="Gene3D" id="1.20.1560.10">
    <property type="entry name" value="ABC transporter type 1, transmembrane domain"/>
    <property type="match status" value="1"/>
</dbReference>
<dbReference type="Proteomes" id="UP000306113">
    <property type="component" value="Unassembled WGS sequence"/>
</dbReference>
<dbReference type="AlphaFoldDB" id="A0A4S3M785"/>
<dbReference type="GO" id="GO:0005524">
    <property type="term" value="F:ATP binding"/>
    <property type="evidence" value="ECO:0007669"/>
    <property type="project" value="UniProtKB-KW"/>
</dbReference>
<gene>
    <name evidence="10" type="ORF">E7681_14290</name>
</gene>
<proteinExistence type="predicted"/>
<dbReference type="Gene3D" id="3.40.50.300">
    <property type="entry name" value="P-loop containing nucleotide triphosphate hydrolases"/>
    <property type="match status" value="1"/>
</dbReference>
<dbReference type="GO" id="GO:0140359">
    <property type="term" value="F:ABC-type transporter activity"/>
    <property type="evidence" value="ECO:0007669"/>
    <property type="project" value="InterPro"/>
</dbReference>
<protein>
    <submittedName>
        <fullName evidence="10">ATP-binding cassette domain-containing protein</fullName>
    </submittedName>
</protein>
<comment type="subcellular location">
    <subcellularLocation>
        <location evidence="1">Cell membrane</location>
        <topology evidence="1">Multi-pass membrane protein</topology>
    </subcellularLocation>
</comment>
<feature type="transmembrane region" description="Helical" evidence="7">
    <location>
        <begin position="497"/>
        <end position="519"/>
    </location>
</feature>
<dbReference type="SMART" id="SM00382">
    <property type="entry name" value="AAA"/>
    <property type="match status" value="1"/>
</dbReference>
<evidence type="ECO:0000256" key="2">
    <source>
        <dbReference type="ARBA" id="ARBA00022692"/>
    </source>
</evidence>
<keyword evidence="2 7" id="KW-0812">Transmembrane</keyword>
<dbReference type="GO" id="GO:0034040">
    <property type="term" value="F:ATPase-coupled lipid transmembrane transporter activity"/>
    <property type="evidence" value="ECO:0007669"/>
    <property type="project" value="TreeGrafter"/>
</dbReference>
<reference evidence="10 11" key="1">
    <citation type="submission" date="2019-04" db="EMBL/GenBank/DDBJ databases">
        <title>Draft genome sequence of Youngimonas vesicularis.</title>
        <authorList>
            <person name="Hameed A."/>
        </authorList>
    </citation>
    <scope>NUCLEOTIDE SEQUENCE [LARGE SCALE GENOMIC DNA]</scope>
    <source>
        <strain evidence="10 11">CC-AMW-E</strain>
    </source>
</reference>
<feature type="domain" description="ABC transmembrane type-1" evidence="9">
    <location>
        <begin position="390"/>
        <end position="677"/>
    </location>
</feature>
<feature type="transmembrane region" description="Helical" evidence="7">
    <location>
        <begin position="525"/>
        <end position="544"/>
    </location>
</feature>
<name>A0A4S3M785_9RHOB</name>